<keyword evidence="1 2" id="KW-0238">DNA-binding</keyword>
<dbReference type="eggNOG" id="COG1309">
    <property type="taxonomic scope" value="Bacteria"/>
</dbReference>
<dbReference type="InterPro" id="IPR009057">
    <property type="entry name" value="Homeodomain-like_sf"/>
</dbReference>
<dbReference type="KEGG" id="cce:Ccel_1302"/>
<evidence type="ECO:0000256" key="1">
    <source>
        <dbReference type="ARBA" id="ARBA00023125"/>
    </source>
</evidence>
<sequence length="180" mass="21354">MIKMSKSRQFTMDILLDAFWKLYRNYDIEKITIKKITDTAGYNRITFYDYFKDIYDALDCLENKILSEIELKIHKLFMATGSATTDTFTEQVVFLFNEYRDFLMRFFSDSRNKSFEGKLQNFIKSLLTKYSKVSLDFNNKYVLEFYASGLVGAFSMWFKSDCDTPLKAFLYIIYSIIKAN</sequence>
<dbReference type="Proteomes" id="UP000001349">
    <property type="component" value="Chromosome"/>
</dbReference>
<evidence type="ECO:0000256" key="2">
    <source>
        <dbReference type="PROSITE-ProRule" id="PRU00335"/>
    </source>
</evidence>
<evidence type="ECO:0000259" key="3">
    <source>
        <dbReference type="PROSITE" id="PS50977"/>
    </source>
</evidence>
<dbReference type="PANTHER" id="PTHR43479">
    <property type="entry name" value="ACREF/ENVCD OPERON REPRESSOR-RELATED"/>
    <property type="match status" value="1"/>
</dbReference>
<dbReference type="InterPro" id="IPR050624">
    <property type="entry name" value="HTH-type_Tx_Regulator"/>
</dbReference>
<dbReference type="SUPFAM" id="SSF46689">
    <property type="entry name" value="Homeodomain-like"/>
    <property type="match status" value="1"/>
</dbReference>
<dbReference type="OrthoDB" id="9810250at2"/>
<dbReference type="PANTHER" id="PTHR43479:SF11">
    <property type="entry name" value="ACREF_ENVCD OPERON REPRESSOR-RELATED"/>
    <property type="match status" value="1"/>
</dbReference>
<dbReference type="InterPro" id="IPR001647">
    <property type="entry name" value="HTH_TetR"/>
</dbReference>
<evidence type="ECO:0000313" key="5">
    <source>
        <dbReference type="Proteomes" id="UP000001349"/>
    </source>
</evidence>
<protein>
    <submittedName>
        <fullName evidence="4">Putative transcriptional regulator, TetR family</fullName>
    </submittedName>
</protein>
<dbReference type="AlphaFoldDB" id="B8I0T1"/>
<accession>B8I0T1</accession>
<gene>
    <name evidence="4" type="ordered locus">Ccel_1302</name>
</gene>
<organism evidence="4 5">
    <name type="scientific">Ruminiclostridium cellulolyticum (strain ATCC 35319 / DSM 5812 / JCM 6584 / H10)</name>
    <name type="common">Clostridium cellulolyticum</name>
    <dbReference type="NCBI Taxonomy" id="394503"/>
    <lineage>
        <taxon>Bacteria</taxon>
        <taxon>Bacillati</taxon>
        <taxon>Bacillota</taxon>
        <taxon>Clostridia</taxon>
        <taxon>Eubacteriales</taxon>
        <taxon>Oscillospiraceae</taxon>
        <taxon>Ruminiclostridium</taxon>
    </lineage>
</organism>
<dbReference type="Gene3D" id="1.10.357.10">
    <property type="entry name" value="Tetracycline Repressor, domain 2"/>
    <property type="match status" value="1"/>
</dbReference>
<proteinExistence type="predicted"/>
<name>B8I0T1_RUMCH</name>
<dbReference type="Pfam" id="PF14278">
    <property type="entry name" value="TetR_C_8"/>
    <property type="match status" value="1"/>
</dbReference>
<dbReference type="PROSITE" id="PS50977">
    <property type="entry name" value="HTH_TETR_2"/>
    <property type="match status" value="1"/>
</dbReference>
<dbReference type="RefSeq" id="WP_015924804.1">
    <property type="nucleotide sequence ID" value="NC_011898.1"/>
</dbReference>
<dbReference type="GO" id="GO:0003677">
    <property type="term" value="F:DNA binding"/>
    <property type="evidence" value="ECO:0007669"/>
    <property type="project" value="UniProtKB-UniRule"/>
</dbReference>
<dbReference type="InterPro" id="IPR039532">
    <property type="entry name" value="TetR_C_Firmicutes"/>
</dbReference>
<feature type="domain" description="HTH tetR-type" evidence="3">
    <location>
        <begin position="9"/>
        <end position="69"/>
    </location>
</feature>
<reference evidence="4 5" key="1">
    <citation type="submission" date="2009-01" db="EMBL/GenBank/DDBJ databases">
        <title>Complete sequence of Clostridium cellulolyticum H10.</title>
        <authorList>
            <consortium name="US DOE Joint Genome Institute"/>
            <person name="Lucas S."/>
            <person name="Copeland A."/>
            <person name="Lapidus A."/>
            <person name="Glavina del Rio T."/>
            <person name="Dalin E."/>
            <person name="Tice H."/>
            <person name="Bruce D."/>
            <person name="Goodwin L."/>
            <person name="Pitluck S."/>
            <person name="Chertkov O."/>
            <person name="Saunders E."/>
            <person name="Brettin T."/>
            <person name="Detter J.C."/>
            <person name="Han C."/>
            <person name="Larimer F."/>
            <person name="Land M."/>
            <person name="Hauser L."/>
            <person name="Kyrpides N."/>
            <person name="Ivanova N."/>
            <person name="Zhou J."/>
            <person name="Richardson P."/>
        </authorList>
    </citation>
    <scope>NUCLEOTIDE SEQUENCE [LARGE SCALE GENOMIC DNA]</scope>
    <source>
        <strain evidence="5">ATCC 35319 / DSM 5812 / JCM 6584 / H10</strain>
    </source>
</reference>
<evidence type="ECO:0000313" key="4">
    <source>
        <dbReference type="EMBL" id="ACL75656.1"/>
    </source>
</evidence>
<feature type="DNA-binding region" description="H-T-H motif" evidence="2">
    <location>
        <begin position="32"/>
        <end position="51"/>
    </location>
</feature>
<keyword evidence="5" id="KW-1185">Reference proteome</keyword>
<dbReference type="HOGENOM" id="CLU_087539_0_7_9"/>
<dbReference type="STRING" id="394503.Ccel_1302"/>
<dbReference type="EMBL" id="CP001348">
    <property type="protein sequence ID" value="ACL75656.1"/>
    <property type="molecule type" value="Genomic_DNA"/>
</dbReference>